<sequence>MSARALYPWMSRGRDGRGAKSRTATHSINIPGVRPFPRGRDAALAARSSRTERAGDYRKRSRASPSIRYGRATESGHAPNATLSRSG</sequence>
<feature type="non-terminal residue" evidence="2">
    <location>
        <position position="87"/>
    </location>
</feature>
<feature type="compositionally biased region" description="Basic and acidic residues" evidence="1">
    <location>
        <begin position="49"/>
        <end position="58"/>
    </location>
</feature>
<proteinExistence type="predicted"/>
<gene>
    <name evidence="2" type="ORF">IPOD504_LOCUS8775</name>
</gene>
<dbReference type="EMBL" id="OW152833">
    <property type="protein sequence ID" value="CAH2054769.1"/>
    <property type="molecule type" value="Genomic_DNA"/>
</dbReference>
<organism evidence="2 3">
    <name type="scientific">Iphiclides podalirius</name>
    <name type="common">scarce swallowtail</name>
    <dbReference type="NCBI Taxonomy" id="110791"/>
    <lineage>
        <taxon>Eukaryota</taxon>
        <taxon>Metazoa</taxon>
        <taxon>Ecdysozoa</taxon>
        <taxon>Arthropoda</taxon>
        <taxon>Hexapoda</taxon>
        <taxon>Insecta</taxon>
        <taxon>Pterygota</taxon>
        <taxon>Neoptera</taxon>
        <taxon>Endopterygota</taxon>
        <taxon>Lepidoptera</taxon>
        <taxon>Glossata</taxon>
        <taxon>Ditrysia</taxon>
        <taxon>Papilionoidea</taxon>
        <taxon>Papilionidae</taxon>
        <taxon>Papilioninae</taxon>
        <taxon>Iphiclides</taxon>
    </lineage>
</organism>
<name>A0ABN8IH78_9NEOP</name>
<reference evidence="2" key="1">
    <citation type="submission" date="2022-03" db="EMBL/GenBank/DDBJ databases">
        <authorList>
            <person name="Martin H S."/>
        </authorList>
    </citation>
    <scope>NUCLEOTIDE SEQUENCE</scope>
</reference>
<dbReference type="Proteomes" id="UP000837857">
    <property type="component" value="Chromosome 21"/>
</dbReference>
<keyword evidence="3" id="KW-1185">Reference proteome</keyword>
<evidence type="ECO:0000313" key="3">
    <source>
        <dbReference type="Proteomes" id="UP000837857"/>
    </source>
</evidence>
<feature type="region of interest" description="Disordered" evidence="1">
    <location>
        <begin position="1"/>
        <end position="87"/>
    </location>
</feature>
<accession>A0ABN8IH78</accession>
<evidence type="ECO:0000313" key="2">
    <source>
        <dbReference type="EMBL" id="CAH2054769.1"/>
    </source>
</evidence>
<protein>
    <submittedName>
        <fullName evidence="2">Uncharacterized protein</fullName>
    </submittedName>
</protein>
<evidence type="ECO:0000256" key="1">
    <source>
        <dbReference type="SAM" id="MobiDB-lite"/>
    </source>
</evidence>